<keyword evidence="2" id="KW-1185">Reference proteome</keyword>
<evidence type="ECO:0000313" key="1">
    <source>
        <dbReference type="EMBL" id="CAK7337053.1"/>
    </source>
</evidence>
<dbReference type="Proteomes" id="UP001314170">
    <property type="component" value="Unassembled WGS sequence"/>
</dbReference>
<reference evidence="1 2" key="1">
    <citation type="submission" date="2024-01" db="EMBL/GenBank/DDBJ databases">
        <authorList>
            <person name="Waweru B."/>
        </authorList>
    </citation>
    <scope>NUCLEOTIDE SEQUENCE [LARGE SCALE GENOMIC DNA]</scope>
</reference>
<proteinExistence type="predicted"/>
<accession>A0AAV1RLU3</accession>
<dbReference type="AlphaFoldDB" id="A0AAV1RLU3"/>
<evidence type="ECO:0000313" key="2">
    <source>
        <dbReference type="Proteomes" id="UP001314170"/>
    </source>
</evidence>
<name>A0AAV1RLU3_9ROSI</name>
<comment type="caution">
    <text evidence="1">The sequence shown here is derived from an EMBL/GenBank/DDBJ whole genome shotgun (WGS) entry which is preliminary data.</text>
</comment>
<sequence>MSDSDSFCYLLNVISTNGNRMESLRGNGSLRSMKFLRKDGLLSRMDSLKRSGIPKKG</sequence>
<organism evidence="1 2">
    <name type="scientific">Dovyalis caffra</name>
    <dbReference type="NCBI Taxonomy" id="77055"/>
    <lineage>
        <taxon>Eukaryota</taxon>
        <taxon>Viridiplantae</taxon>
        <taxon>Streptophyta</taxon>
        <taxon>Embryophyta</taxon>
        <taxon>Tracheophyta</taxon>
        <taxon>Spermatophyta</taxon>
        <taxon>Magnoliopsida</taxon>
        <taxon>eudicotyledons</taxon>
        <taxon>Gunneridae</taxon>
        <taxon>Pentapetalae</taxon>
        <taxon>rosids</taxon>
        <taxon>fabids</taxon>
        <taxon>Malpighiales</taxon>
        <taxon>Salicaceae</taxon>
        <taxon>Flacourtieae</taxon>
        <taxon>Dovyalis</taxon>
    </lineage>
</organism>
<protein>
    <submittedName>
        <fullName evidence="1">Uncharacterized protein</fullName>
    </submittedName>
</protein>
<dbReference type="EMBL" id="CAWUPB010001010">
    <property type="protein sequence ID" value="CAK7337053.1"/>
    <property type="molecule type" value="Genomic_DNA"/>
</dbReference>
<gene>
    <name evidence="1" type="ORF">DCAF_LOCUS12080</name>
</gene>